<keyword evidence="11" id="KW-1185">Reference proteome</keyword>
<evidence type="ECO:0000256" key="3">
    <source>
        <dbReference type="ARBA" id="ARBA00022692"/>
    </source>
</evidence>
<name>A0A834M813_RHYFE</name>
<keyword evidence="9" id="KW-0732">Signal</keyword>
<keyword evidence="5 8" id="KW-0472">Membrane</keyword>
<dbReference type="PANTHER" id="PTHR42643">
    <property type="entry name" value="IONOTROPIC RECEPTOR 20A-RELATED"/>
    <property type="match status" value="1"/>
</dbReference>
<dbReference type="GO" id="GO:0005886">
    <property type="term" value="C:plasma membrane"/>
    <property type="evidence" value="ECO:0007669"/>
    <property type="project" value="UniProtKB-SubCell"/>
</dbReference>
<feature type="signal peptide" evidence="9">
    <location>
        <begin position="1"/>
        <end position="22"/>
    </location>
</feature>
<dbReference type="PANTHER" id="PTHR42643:SF24">
    <property type="entry name" value="IONOTROPIC RECEPTOR 60A"/>
    <property type="match status" value="1"/>
</dbReference>
<dbReference type="InterPro" id="IPR052192">
    <property type="entry name" value="Insect_Ionotropic_Sensory_Rcpt"/>
</dbReference>
<comment type="caution">
    <text evidence="10">The sequence shown here is derived from an EMBL/GenBank/DDBJ whole genome shotgun (WGS) entry which is preliminary data.</text>
</comment>
<evidence type="ECO:0000256" key="7">
    <source>
        <dbReference type="ARBA" id="ARBA00023180"/>
    </source>
</evidence>
<evidence type="ECO:0000256" key="2">
    <source>
        <dbReference type="ARBA" id="ARBA00022475"/>
    </source>
</evidence>
<reference evidence="10" key="1">
    <citation type="submission" date="2020-08" db="EMBL/GenBank/DDBJ databases">
        <title>Genome sequencing and assembly of the red palm weevil Rhynchophorus ferrugineus.</title>
        <authorList>
            <person name="Dias G.B."/>
            <person name="Bergman C.M."/>
            <person name="Manee M."/>
        </authorList>
    </citation>
    <scope>NUCLEOTIDE SEQUENCE</scope>
    <source>
        <strain evidence="10">AA-2017</strain>
        <tissue evidence="10">Whole larva</tissue>
    </source>
</reference>
<evidence type="ECO:0000256" key="6">
    <source>
        <dbReference type="ARBA" id="ARBA00023170"/>
    </source>
</evidence>
<dbReference type="SUPFAM" id="SSF53850">
    <property type="entry name" value="Periplasmic binding protein-like II"/>
    <property type="match status" value="1"/>
</dbReference>
<keyword evidence="4 8" id="KW-1133">Transmembrane helix</keyword>
<protein>
    <recommendedName>
        <fullName evidence="12">Ionotropic receptor</fullName>
    </recommendedName>
</protein>
<keyword evidence="7" id="KW-0325">Glycoprotein</keyword>
<feature type="chain" id="PRO_5032473370" description="Ionotropic receptor" evidence="9">
    <location>
        <begin position="23"/>
        <end position="567"/>
    </location>
</feature>
<evidence type="ECO:0000313" key="10">
    <source>
        <dbReference type="EMBL" id="KAF7271606.1"/>
    </source>
</evidence>
<evidence type="ECO:0000256" key="9">
    <source>
        <dbReference type="SAM" id="SignalP"/>
    </source>
</evidence>
<evidence type="ECO:0000256" key="1">
    <source>
        <dbReference type="ARBA" id="ARBA00004651"/>
    </source>
</evidence>
<dbReference type="Proteomes" id="UP000625711">
    <property type="component" value="Unassembled WGS sequence"/>
</dbReference>
<gene>
    <name evidence="10" type="ORF">GWI33_015528</name>
</gene>
<comment type="subcellular location">
    <subcellularLocation>
        <location evidence="1">Cell membrane</location>
        <topology evidence="1">Multi-pass membrane protein</topology>
    </subcellularLocation>
</comment>
<accession>A0A834M813</accession>
<sequence length="567" mass="66786">MFTKPLFDILLLAATVTGKLHGDRNVDDYLFRMKSRYFDYIKPTNDFTTCNVISSNHKTICHDIFDVYLKHFKCVKLIATLNKTNLVFQDTSTSITLILVLDLNKFESDLTMVVKSRFYTNAGKYKIILCSQIWSTRTLKNMARFIWSYQMIHFVFVCHRGVDLYEVHYNPFVDELLFFPLDKIDESYNPFPDKLNDIRGEAIEVLTFASYLEFPAIYSVYNYDKSFTEFFKKGLNASILYHKLSDNGSIMERAVEGIKSTKAELCLVTLPIVQNKMLKMNRDFLDHSYPHMMNNVVALVPKPKRAPQWKMIWVILRPKYFFLVFAWSVLMGLLEKYLTLDRQDSRFEYLLYYWVFLKIPLPKYIRKKSYLRASWLTAALFLGFFYDFAILKSLLTHQYEPNIQTVADLQKTTLPIYSTEHSIRRLPLKLVNRSKWKDLVLENKGDAVFITSYLVADTITKYFTNNNKMFNYEIMKEVIVPAHGAYICRKRSPYIKKIQSISLKVREFGVLDRNPIQYRRILVKENTMNFRHFLGVFAVLLTGYSVSMVAFLWEKYINSCNLGNWGF</sequence>
<evidence type="ECO:0000313" key="11">
    <source>
        <dbReference type="Proteomes" id="UP000625711"/>
    </source>
</evidence>
<evidence type="ECO:0008006" key="12">
    <source>
        <dbReference type="Google" id="ProtNLM"/>
    </source>
</evidence>
<organism evidence="10 11">
    <name type="scientific">Rhynchophorus ferrugineus</name>
    <name type="common">Red palm weevil</name>
    <name type="synonym">Curculio ferrugineus</name>
    <dbReference type="NCBI Taxonomy" id="354439"/>
    <lineage>
        <taxon>Eukaryota</taxon>
        <taxon>Metazoa</taxon>
        <taxon>Ecdysozoa</taxon>
        <taxon>Arthropoda</taxon>
        <taxon>Hexapoda</taxon>
        <taxon>Insecta</taxon>
        <taxon>Pterygota</taxon>
        <taxon>Neoptera</taxon>
        <taxon>Endopterygota</taxon>
        <taxon>Coleoptera</taxon>
        <taxon>Polyphaga</taxon>
        <taxon>Cucujiformia</taxon>
        <taxon>Curculionidae</taxon>
        <taxon>Dryophthorinae</taxon>
        <taxon>Rhynchophorus</taxon>
    </lineage>
</organism>
<evidence type="ECO:0000256" key="4">
    <source>
        <dbReference type="ARBA" id="ARBA00022989"/>
    </source>
</evidence>
<dbReference type="AlphaFoldDB" id="A0A834M813"/>
<feature type="transmembrane region" description="Helical" evidence="8">
    <location>
        <begin position="533"/>
        <end position="553"/>
    </location>
</feature>
<proteinExistence type="predicted"/>
<feature type="transmembrane region" description="Helical" evidence="8">
    <location>
        <begin position="372"/>
        <end position="391"/>
    </location>
</feature>
<dbReference type="EMBL" id="JAACXV010013933">
    <property type="protein sequence ID" value="KAF7271606.1"/>
    <property type="molecule type" value="Genomic_DNA"/>
</dbReference>
<evidence type="ECO:0000256" key="8">
    <source>
        <dbReference type="SAM" id="Phobius"/>
    </source>
</evidence>
<keyword evidence="2" id="KW-1003">Cell membrane</keyword>
<keyword evidence="6" id="KW-0675">Receptor</keyword>
<keyword evidence="3 8" id="KW-0812">Transmembrane</keyword>
<evidence type="ECO:0000256" key="5">
    <source>
        <dbReference type="ARBA" id="ARBA00023136"/>
    </source>
</evidence>
<dbReference type="OrthoDB" id="6819047at2759"/>